<reference evidence="1" key="1">
    <citation type="submission" date="2023-06" db="EMBL/GenBank/DDBJ databases">
        <title>Genomic analysis of the entomopathogenic nematode Steinernema hermaphroditum.</title>
        <authorList>
            <person name="Schwarz E.M."/>
            <person name="Heppert J.K."/>
            <person name="Baniya A."/>
            <person name="Schwartz H.T."/>
            <person name="Tan C.-H."/>
            <person name="Antoshechkin I."/>
            <person name="Sternberg P.W."/>
            <person name="Goodrich-Blair H."/>
            <person name="Dillman A.R."/>
        </authorList>
    </citation>
    <scope>NUCLEOTIDE SEQUENCE</scope>
    <source>
        <strain evidence="1">PS9179</strain>
        <tissue evidence="1">Whole animal</tissue>
    </source>
</reference>
<name>A0AA39GUL9_9BILA</name>
<dbReference type="Proteomes" id="UP001175271">
    <property type="component" value="Unassembled WGS sequence"/>
</dbReference>
<protein>
    <submittedName>
        <fullName evidence="1">Uncharacterized protein</fullName>
    </submittedName>
</protein>
<sequence length="134" mass="15711">MSVSPITCWYVLFIQVIKPVFHSRRLFNEQSVHLKPSTYRRRPCLRSRSRRLPPSVQLPHSALQAVEEDMQERADFVHELAEHVLGPESEPEVVAQFPRTSTVRCKLSRKKCRRGRTSFMSSQNMFWGQNQSQK</sequence>
<dbReference type="AlphaFoldDB" id="A0AA39GUL9"/>
<evidence type="ECO:0000313" key="2">
    <source>
        <dbReference type="Proteomes" id="UP001175271"/>
    </source>
</evidence>
<organism evidence="1 2">
    <name type="scientific">Steinernema hermaphroditum</name>
    <dbReference type="NCBI Taxonomy" id="289476"/>
    <lineage>
        <taxon>Eukaryota</taxon>
        <taxon>Metazoa</taxon>
        <taxon>Ecdysozoa</taxon>
        <taxon>Nematoda</taxon>
        <taxon>Chromadorea</taxon>
        <taxon>Rhabditida</taxon>
        <taxon>Tylenchina</taxon>
        <taxon>Panagrolaimomorpha</taxon>
        <taxon>Strongyloidoidea</taxon>
        <taxon>Steinernematidae</taxon>
        <taxon>Steinernema</taxon>
    </lineage>
</organism>
<gene>
    <name evidence="1" type="ORF">QR680_000441</name>
</gene>
<proteinExistence type="predicted"/>
<accession>A0AA39GUL9</accession>
<dbReference type="EMBL" id="JAUCMV010000005">
    <property type="protein sequence ID" value="KAK0393865.1"/>
    <property type="molecule type" value="Genomic_DNA"/>
</dbReference>
<comment type="caution">
    <text evidence="1">The sequence shown here is derived from an EMBL/GenBank/DDBJ whole genome shotgun (WGS) entry which is preliminary data.</text>
</comment>
<keyword evidence="2" id="KW-1185">Reference proteome</keyword>
<evidence type="ECO:0000313" key="1">
    <source>
        <dbReference type="EMBL" id="KAK0393865.1"/>
    </source>
</evidence>